<feature type="non-terminal residue" evidence="9">
    <location>
        <position position="1"/>
    </location>
</feature>
<dbReference type="GO" id="GO:0005615">
    <property type="term" value="C:extracellular space"/>
    <property type="evidence" value="ECO:0007669"/>
    <property type="project" value="TreeGrafter"/>
</dbReference>
<evidence type="ECO:0000256" key="4">
    <source>
        <dbReference type="ARBA" id="ARBA00023030"/>
    </source>
</evidence>
<accession>A0A077SN29</accession>
<dbReference type="CDD" id="cd13756">
    <property type="entry name" value="TGF_beta_BMPs_GDFs"/>
    <property type="match status" value="1"/>
</dbReference>
<keyword evidence="3" id="KW-0964">Secreted</keyword>
<dbReference type="PROSITE" id="PS51362">
    <property type="entry name" value="TGF_BETA_2"/>
    <property type="match status" value="1"/>
</dbReference>
<dbReference type="AlphaFoldDB" id="A0A077SN29"/>
<sequence>SQVNNDRHWRLTFDSSGLPDVNDRVEYATLAVYSRHCQSGWRNTTAGRALKASGVHKTNISVYASIHKTYAELRLLNKVSQRLKMKGKCWHVFDETHSVQSWQARKKRGLRHFILEEEGYPSLNADDFLHLRGEGDTKNRPVLVIYTGRRVHPPVKSTSRQRRSVQDEFDNGGGPARQEHGDPTRGPEHTACARRKLVIDFTKSGWHKWIISPQSYKAYRCAGTCKFPIHRSIRSTLHARLEASVTYQNELNGIKDPLPGSGVCCVPTAHNSLTLLFHTRSGGTLMHIANKMVADRCGCR</sequence>
<feature type="region of interest" description="Disordered" evidence="7">
    <location>
        <begin position="153"/>
        <end position="189"/>
    </location>
</feature>
<keyword evidence="4 6" id="KW-0339">Growth factor</keyword>
<proteinExistence type="evidence at transcript level"/>
<dbReference type="PROSITE" id="PS00250">
    <property type="entry name" value="TGF_BETA_1"/>
    <property type="match status" value="1"/>
</dbReference>
<dbReference type="InterPro" id="IPR029034">
    <property type="entry name" value="Cystine-knot_cytokine"/>
</dbReference>
<keyword evidence="5" id="KW-1015">Disulfide bond</keyword>
<dbReference type="InterPro" id="IPR017948">
    <property type="entry name" value="TGFb_CS"/>
</dbReference>
<comment type="subcellular location">
    <subcellularLocation>
        <location evidence="1">Secreted</location>
    </subcellularLocation>
</comment>
<comment type="similarity">
    <text evidence="2 6">Belongs to the TGF-beta family.</text>
</comment>
<evidence type="ECO:0000256" key="5">
    <source>
        <dbReference type="ARBA" id="ARBA00023157"/>
    </source>
</evidence>
<evidence type="ECO:0000256" key="2">
    <source>
        <dbReference type="ARBA" id="ARBA00006656"/>
    </source>
</evidence>
<dbReference type="Pfam" id="PF00019">
    <property type="entry name" value="TGF_beta"/>
    <property type="match status" value="1"/>
</dbReference>
<dbReference type="InterPro" id="IPR001839">
    <property type="entry name" value="TGF-b_C"/>
</dbReference>
<dbReference type="SUPFAM" id="SSF57501">
    <property type="entry name" value="Cystine-knot cytokines"/>
    <property type="match status" value="1"/>
</dbReference>
<evidence type="ECO:0000256" key="1">
    <source>
        <dbReference type="ARBA" id="ARBA00004613"/>
    </source>
</evidence>
<evidence type="ECO:0000256" key="7">
    <source>
        <dbReference type="SAM" id="MobiDB-lite"/>
    </source>
</evidence>
<evidence type="ECO:0000313" key="9">
    <source>
        <dbReference type="EMBL" id="CDO67925.1"/>
    </source>
</evidence>
<dbReference type="GO" id="GO:0008083">
    <property type="term" value="F:growth factor activity"/>
    <property type="evidence" value="ECO:0007669"/>
    <property type="project" value="UniProtKB-KW"/>
</dbReference>
<reference evidence="9" key="1">
    <citation type="journal article" date="2014" name="Nat. Commun.">
        <title>Developmental gene expression provides clues to relationships between sponge and eumetazoan body plans.</title>
        <authorList>
            <person name="Leininger S."/>
            <person name="Adamski M."/>
            <person name="Bergum B."/>
            <person name="Guder C."/>
            <person name="Liu J."/>
            <person name="Laplante M."/>
            <person name="Brate J."/>
            <person name="Hoffmann F."/>
            <person name="Fortunato S."/>
            <person name="Jordal S."/>
            <person name="Rapp H.T."/>
            <person name="Adamska M."/>
        </authorList>
    </citation>
    <scope>NUCLEOTIDE SEQUENCE</scope>
</reference>
<evidence type="ECO:0000256" key="3">
    <source>
        <dbReference type="ARBA" id="ARBA00022525"/>
    </source>
</evidence>
<feature type="compositionally biased region" description="Basic and acidic residues" evidence="7">
    <location>
        <begin position="177"/>
        <end position="188"/>
    </location>
</feature>
<organism evidence="9">
    <name type="scientific">Sycon ciliatum</name>
    <dbReference type="NCBI Taxonomy" id="27933"/>
    <lineage>
        <taxon>Eukaryota</taxon>
        <taxon>Metazoa</taxon>
        <taxon>Porifera</taxon>
        <taxon>Calcarea</taxon>
        <taxon>Calcaronea</taxon>
        <taxon>Leucosolenida</taxon>
        <taxon>Sycettidae</taxon>
        <taxon>Sycon</taxon>
    </lineage>
</organism>
<feature type="domain" description="TGF-beta family profile" evidence="8">
    <location>
        <begin position="160"/>
        <end position="300"/>
    </location>
</feature>
<feature type="compositionally biased region" description="Basic residues" evidence="7">
    <location>
        <begin position="153"/>
        <end position="163"/>
    </location>
</feature>
<dbReference type="InterPro" id="IPR015615">
    <property type="entry name" value="TGF-beta-rel"/>
</dbReference>
<protein>
    <submittedName>
        <fullName evidence="9">Transforming growth factor beta F SciTgfBF</fullName>
    </submittedName>
</protein>
<evidence type="ECO:0000259" key="8">
    <source>
        <dbReference type="PROSITE" id="PS51362"/>
    </source>
</evidence>
<gene>
    <name evidence="9" type="primary">TgfBF</name>
</gene>
<dbReference type="GO" id="GO:0005125">
    <property type="term" value="F:cytokine activity"/>
    <property type="evidence" value="ECO:0007669"/>
    <property type="project" value="TreeGrafter"/>
</dbReference>
<evidence type="ECO:0000256" key="6">
    <source>
        <dbReference type="RuleBase" id="RU000354"/>
    </source>
</evidence>
<dbReference type="Gene3D" id="2.10.90.10">
    <property type="entry name" value="Cystine-knot cytokines"/>
    <property type="match status" value="1"/>
</dbReference>
<dbReference type="EMBL" id="HG973386">
    <property type="protein sequence ID" value="CDO67925.1"/>
    <property type="molecule type" value="mRNA"/>
</dbReference>
<dbReference type="SMART" id="SM00204">
    <property type="entry name" value="TGFB"/>
    <property type="match status" value="1"/>
</dbReference>
<name>A0A077SN29_9METZ</name>
<dbReference type="PANTHER" id="PTHR11848">
    <property type="entry name" value="TGF-BETA FAMILY"/>
    <property type="match status" value="1"/>
</dbReference>